<keyword evidence="2" id="KW-0488">Methylation</keyword>
<dbReference type="InterPro" id="IPR045584">
    <property type="entry name" value="Pilin-like"/>
</dbReference>
<keyword evidence="4" id="KW-1133">Transmembrane helix</keyword>
<dbReference type="NCBIfam" id="TIGR02532">
    <property type="entry name" value="IV_pilin_GFxxxE"/>
    <property type="match status" value="1"/>
</dbReference>
<dbReference type="RefSeq" id="WP_211948890.1">
    <property type="nucleotide sequence ID" value="NZ_CAJPUY010000014.1"/>
</dbReference>
<dbReference type="AlphaFoldDB" id="A0A916IWB7"/>
<dbReference type="Gene3D" id="3.30.700.10">
    <property type="entry name" value="Glycoprotein, Type 4 Pilin"/>
    <property type="match status" value="1"/>
</dbReference>
<dbReference type="Pfam" id="PF00114">
    <property type="entry name" value="Pilin"/>
    <property type="match status" value="1"/>
</dbReference>
<accession>A0A916IWB7</accession>
<keyword evidence="6" id="KW-1185">Reference proteome</keyword>
<evidence type="ECO:0000256" key="4">
    <source>
        <dbReference type="SAM" id="Phobius"/>
    </source>
</evidence>
<keyword evidence="4" id="KW-0812">Transmembrane</keyword>
<dbReference type="SUPFAM" id="SSF54523">
    <property type="entry name" value="Pili subunits"/>
    <property type="match status" value="1"/>
</dbReference>
<dbReference type="InterPro" id="IPR012902">
    <property type="entry name" value="N_methyl_site"/>
</dbReference>
<evidence type="ECO:0008006" key="7">
    <source>
        <dbReference type="Google" id="ProtNLM"/>
    </source>
</evidence>
<proteinExistence type="inferred from homology"/>
<organism evidence="5 6">
    <name type="scientific">Cupriavidus yeoncheonensis</name>
    <dbReference type="NCBI Taxonomy" id="1462994"/>
    <lineage>
        <taxon>Bacteria</taxon>
        <taxon>Pseudomonadati</taxon>
        <taxon>Pseudomonadota</taxon>
        <taxon>Betaproteobacteria</taxon>
        <taxon>Burkholderiales</taxon>
        <taxon>Burkholderiaceae</taxon>
        <taxon>Cupriavidus</taxon>
    </lineage>
</organism>
<dbReference type="Proteomes" id="UP000672934">
    <property type="component" value="Unassembled WGS sequence"/>
</dbReference>
<gene>
    <name evidence="5" type="ORF">LMG31506_03973</name>
</gene>
<name>A0A916IWB7_9BURK</name>
<dbReference type="PANTHER" id="PTHR30093:SF34">
    <property type="entry name" value="PREPILIN PEPTIDASE-DEPENDENT PROTEIN D"/>
    <property type="match status" value="1"/>
</dbReference>
<keyword evidence="4" id="KW-0472">Membrane</keyword>
<evidence type="ECO:0000313" key="6">
    <source>
        <dbReference type="Proteomes" id="UP000672934"/>
    </source>
</evidence>
<sequence>MQRVQQIKKLGRRVQKGFTLIELMIVVAIIGILAAIAIPQYQDYVTRARWSDNISTVAPLKLAIAQCLQENSGVLTSCDTTAKLGTTVGYPGTQNPTNGTIAVTAATAAIVITGAGQLAACTVTLTPTVGTNAVTWLGATGGAATCTKSQTGV</sequence>
<dbReference type="GO" id="GO:0009289">
    <property type="term" value="C:pilus"/>
    <property type="evidence" value="ECO:0007669"/>
    <property type="project" value="InterPro"/>
</dbReference>
<dbReference type="EMBL" id="CAJPUY010000014">
    <property type="protein sequence ID" value="CAG2149200.1"/>
    <property type="molecule type" value="Genomic_DNA"/>
</dbReference>
<comment type="caution">
    <text evidence="5">The sequence shown here is derived from an EMBL/GenBank/DDBJ whole genome shotgun (WGS) entry which is preliminary data.</text>
</comment>
<protein>
    <recommendedName>
        <fullName evidence="7">Prepilin-type N-terminal cleavage/methylation domain-containing protein</fullName>
    </recommendedName>
</protein>
<dbReference type="Pfam" id="PF07963">
    <property type="entry name" value="N_methyl"/>
    <property type="match status" value="1"/>
</dbReference>
<feature type="transmembrane region" description="Helical" evidence="4">
    <location>
        <begin position="20"/>
        <end position="41"/>
    </location>
</feature>
<evidence type="ECO:0000256" key="2">
    <source>
        <dbReference type="ARBA" id="ARBA00022481"/>
    </source>
</evidence>
<dbReference type="GO" id="GO:0007155">
    <property type="term" value="P:cell adhesion"/>
    <property type="evidence" value="ECO:0007669"/>
    <property type="project" value="InterPro"/>
</dbReference>
<comment type="similarity">
    <text evidence="1 3">Belongs to the N-Me-Phe pilin family.</text>
</comment>
<dbReference type="PANTHER" id="PTHR30093">
    <property type="entry name" value="GENERAL SECRETION PATHWAY PROTEIN G"/>
    <property type="match status" value="1"/>
</dbReference>
<evidence type="ECO:0000313" key="5">
    <source>
        <dbReference type="EMBL" id="CAG2149200.1"/>
    </source>
</evidence>
<dbReference type="PROSITE" id="PS00409">
    <property type="entry name" value="PROKAR_NTER_METHYL"/>
    <property type="match status" value="1"/>
</dbReference>
<keyword evidence="3" id="KW-0281">Fimbrium</keyword>
<dbReference type="InterPro" id="IPR001082">
    <property type="entry name" value="Pilin"/>
</dbReference>
<evidence type="ECO:0000256" key="3">
    <source>
        <dbReference type="RuleBase" id="RU000389"/>
    </source>
</evidence>
<reference evidence="5" key="1">
    <citation type="submission" date="2021-03" db="EMBL/GenBank/DDBJ databases">
        <authorList>
            <person name="Peeters C."/>
        </authorList>
    </citation>
    <scope>NUCLEOTIDE SEQUENCE</scope>
    <source>
        <strain evidence="5">LMG 31506</strain>
    </source>
</reference>
<evidence type="ECO:0000256" key="1">
    <source>
        <dbReference type="ARBA" id="ARBA00005233"/>
    </source>
</evidence>